<dbReference type="PANTHER" id="PTHR32502:SF26">
    <property type="entry name" value="PHOSPHOTRANSFERASE SYSTEM SUGAR-SPECIFIC EIID COMPONENT"/>
    <property type="match status" value="1"/>
</dbReference>
<dbReference type="GeneID" id="94442072"/>
<dbReference type="STRING" id="1034346.GCA_000313565_02744"/>
<dbReference type="GO" id="GO:0005886">
    <property type="term" value="C:plasma membrane"/>
    <property type="evidence" value="ECO:0007669"/>
    <property type="project" value="TreeGrafter"/>
</dbReference>
<feature type="transmembrane region" description="Helical" evidence="1">
    <location>
        <begin position="141"/>
        <end position="163"/>
    </location>
</feature>
<name>A0A318KJ00_9FIRM</name>
<protein>
    <submittedName>
        <fullName evidence="3">PTS system IID component (Man family)</fullName>
    </submittedName>
    <submittedName>
        <fullName evidence="2">PTS system mannose/fructose/sorbose family transporter subunit IID</fullName>
    </submittedName>
</protein>
<dbReference type="PANTHER" id="PTHR32502">
    <property type="entry name" value="N-ACETYLGALACTOSAMINE PERMEASE II COMPONENT-RELATED"/>
    <property type="match status" value="1"/>
</dbReference>
<dbReference type="EMBL" id="JALDAW010000016">
    <property type="protein sequence ID" value="MDY5168626.1"/>
    <property type="molecule type" value="Genomic_DNA"/>
</dbReference>
<dbReference type="RefSeq" id="WP_022939028.1">
    <property type="nucleotide sequence ID" value="NZ_BAABZA010000003.1"/>
</dbReference>
<feature type="transmembrane region" description="Helical" evidence="1">
    <location>
        <begin position="256"/>
        <end position="274"/>
    </location>
</feature>
<evidence type="ECO:0000313" key="2">
    <source>
        <dbReference type="EMBL" id="MDY5168626.1"/>
    </source>
</evidence>
<proteinExistence type="predicted"/>
<comment type="caution">
    <text evidence="3">The sequence shown here is derived from an EMBL/GenBank/DDBJ whole genome shotgun (WGS) entry which is preliminary data.</text>
</comment>
<accession>A0A318KJ00</accession>
<dbReference type="EMBL" id="QJKH01000009">
    <property type="protein sequence ID" value="PXX77831.1"/>
    <property type="molecule type" value="Genomic_DNA"/>
</dbReference>
<dbReference type="InterPro" id="IPR050303">
    <property type="entry name" value="GatZ_KbaZ_carbometab"/>
</dbReference>
<keyword evidence="4" id="KW-1185">Reference proteome</keyword>
<reference evidence="2" key="2">
    <citation type="submission" date="2022-03" db="EMBL/GenBank/DDBJ databases">
        <title>First case of bacteraemia caused by Dielma fastidiosa in a patient hospitalised with diverticulitis.</title>
        <authorList>
            <person name="Forman-Ankjaer B."/>
            <person name="Hvid-Jensen F."/>
            <person name="Kobel C.M."/>
            <person name="Greve T."/>
        </authorList>
    </citation>
    <scope>NUCLEOTIDE SEQUENCE</scope>
    <source>
        <strain evidence="2">AUH_DF_2021</strain>
    </source>
</reference>
<reference evidence="3 4" key="1">
    <citation type="submission" date="2018-05" db="EMBL/GenBank/DDBJ databases">
        <title>Genomic Encyclopedia of Type Strains, Phase IV (KMG-IV): sequencing the most valuable type-strain genomes for metagenomic binning, comparative biology and taxonomic classification.</title>
        <authorList>
            <person name="Goeker M."/>
        </authorList>
    </citation>
    <scope>NUCLEOTIDE SEQUENCE [LARGE SCALE GENOMIC DNA]</scope>
    <source>
        <strain evidence="3 4">JC118</strain>
    </source>
</reference>
<dbReference type="Proteomes" id="UP001276902">
    <property type="component" value="Unassembled WGS sequence"/>
</dbReference>
<feature type="transmembrane region" description="Helical" evidence="1">
    <location>
        <begin position="184"/>
        <end position="205"/>
    </location>
</feature>
<dbReference type="AlphaFoldDB" id="A0A318KJ00"/>
<dbReference type="Pfam" id="PF03613">
    <property type="entry name" value="EIID-AGA"/>
    <property type="match status" value="1"/>
</dbReference>
<dbReference type="Proteomes" id="UP000247612">
    <property type="component" value="Unassembled WGS sequence"/>
</dbReference>
<dbReference type="InterPro" id="IPR004704">
    <property type="entry name" value="PTS_IID_man"/>
</dbReference>
<organism evidence="3 4">
    <name type="scientific">Dielma fastidiosa</name>
    <dbReference type="NCBI Taxonomy" id="1034346"/>
    <lineage>
        <taxon>Bacteria</taxon>
        <taxon>Bacillati</taxon>
        <taxon>Bacillota</taxon>
        <taxon>Erysipelotrichia</taxon>
        <taxon>Erysipelotrichales</taxon>
        <taxon>Erysipelotrichaceae</taxon>
        <taxon>Dielma</taxon>
    </lineage>
</organism>
<keyword evidence="1" id="KW-0472">Membrane</keyword>
<feature type="transmembrane region" description="Helical" evidence="1">
    <location>
        <begin position="114"/>
        <end position="135"/>
    </location>
</feature>
<keyword evidence="1" id="KW-1133">Transmembrane helix</keyword>
<evidence type="ECO:0000256" key="1">
    <source>
        <dbReference type="SAM" id="Phobius"/>
    </source>
</evidence>
<evidence type="ECO:0000313" key="4">
    <source>
        <dbReference type="Proteomes" id="UP000247612"/>
    </source>
</evidence>
<gene>
    <name evidence="3" type="ORF">DES51_10983</name>
    <name evidence="2" type="ORF">MQE39_10920</name>
</gene>
<dbReference type="GO" id="GO:0009401">
    <property type="term" value="P:phosphoenolpyruvate-dependent sugar phosphotransferase system"/>
    <property type="evidence" value="ECO:0007669"/>
    <property type="project" value="InterPro"/>
</dbReference>
<feature type="transmembrane region" description="Helical" evidence="1">
    <location>
        <begin position="225"/>
        <end position="244"/>
    </location>
</feature>
<sequence length="275" mass="29730">MSSNQEFRQVVTKKDLNKVFARWTIGAQMSGNYEVAQAGGVVVTLGPVLRKIYPDDEEYKQAIASHFAFFNTNTWIGNILIGAVIAIEESHEISGFQETRAAVTSIKTGLMGPLAGVGDAVLVLLPMTIFGVMAGNMALEGSALGILLGVAYWVVSMFLRHWFLFMGYKQGNKFVTTLSKQLKSITHAATILGLMVIGALIASSVHANVPLVISQGGVEVAIQDTLNMIMPNLLPILLVFLVYWLLGKKGFTSTKAVFLILIISFIGYFLGLLGA</sequence>
<keyword evidence="1" id="KW-0812">Transmembrane</keyword>
<evidence type="ECO:0000313" key="3">
    <source>
        <dbReference type="EMBL" id="PXX77831.1"/>
    </source>
</evidence>
<dbReference type="PROSITE" id="PS51108">
    <property type="entry name" value="PTS_EIID"/>
    <property type="match status" value="1"/>
</dbReference>